<dbReference type="EMBL" id="JBHSDT010000008">
    <property type="protein sequence ID" value="MFC4403846.1"/>
    <property type="molecule type" value="Genomic_DNA"/>
</dbReference>
<feature type="transmembrane region" description="Helical" evidence="1">
    <location>
        <begin position="191"/>
        <end position="209"/>
    </location>
</feature>
<feature type="transmembrane region" description="Helical" evidence="1">
    <location>
        <begin position="98"/>
        <end position="118"/>
    </location>
</feature>
<gene>
    <name evidence="2" type="ORF">ACFOY7_12270</name>
</gene>
<evidence type="ECO:0000256" key="1">
    <source>
        <dbReference type="SAM" id="Phobius"/>
    </source>
</evidence>
<evidence type="ECO:0000313" key="2">
    <source>
        <dbReference type="EMBL" id="MFC4403846.1"/>
    </source>
</evidence>
<dbReference type="Proteomes" id="UP001595882">
    <property type="component" value="Unassembled WGS sequence"/>
</dbReference>
<dbReference type="RefSeq" id="WP_390252376.1">
    <property type="nucleotide sequence ID" value="NZ_JBHSDT010000008.1"/>
</dbReference>
<feature type="transmembrane region" description="Helical" evidence="1">
    <location>
        <begin position="221"/>
        <end position="241"/>
    </location>
</feature>
<organism evidence="2 3">
    <name type="scientific">Gracilibacillus xinjiangensis</name>
    <dbReference type="NCBI Taxonomy" id="1193282"/>
    <lineage>
        <taxon>Bacteria</taxon>
        <taxon>Bacillati</taxon>
        <taxon>Bacillota</taxon>
        <taxon>Bacilli</taxon>
        <taxon>Bacillales</taxon>
        <taxon>Bacillaceae</taxon>
        <taxon>Gracilibacillus</taxon>
    </lineage>
</organism>
<keyword evidence="1" id="KW-0472">Membrane</keyword>
<comment type="caution">
    <text evidence="2">The sequence shown here is derived from an EMBL/GenBank/DDBJ whole genome shotgun (WGS) entry which is preliminary data.</text>
</comment>
<keyword evidence="1" id="KW-0812">Transmembrane</keyword>
<name>A0ABV8WZ38_9BACI</name>
<evidence type="ECO:0000313" key="3">
    <source>
        <dbReference type="Proteomes" id="UP001595882"/>
    </source>
</evidence>
<sequence length="246" mass="28459">MPLTFAHPAAVLPFSRNSRYVDFLAMVLGSMSPDFEYFLRGMPYGEIGHTLSGFICFNLPIVIIVYWIYKFYIHQTLFSNLPSILQESSPKKVRSTRWLKVIVFLYSALFGMVTHVVWDSFTHLDGFMVRNFPFLHYPVEISHYPIPIFKFLQHGGTLVGLLAIIAYMYFRAAKNRANNDRNTSPKQKVMYWGQIALLTALLFCFWFLIDEVSMKSFGIMVVRIIDSALISLLVVSLYFNYKCHGD</sequence>
<protein>
    <submittedName>
        <fullName evidence="2">DUF4184 family protein</fullName>
    </submittedName>
</protein>
<keyword evidence="3" id="KW-1185">Reference proteome</keyword>
<feature type="transmembrane region" description="Helical" evidence="1">
    <location>
        <begin position="51"/>
        <end position="69"/>
    </location>
</feature>
<reference evidence="3" key="1">
    <citation type="journal article" date="2019" name="Int. J. Syst. Evol. Microbiol.">
        <title>The Global Catalogue of Microorganisms (GCM) 10K type strain sequencing project: providing services to taxonomists for standard genome sequencing and annotation.</title>
        <authorList>
            <consortium name="The Broad Institute Genomics Platform"/>
            <consortium name="The Broad Institute Genome Sequencing Center for Infectious Disease"/>
            <person name="Wu L."/>
            <person name="Ma J."/>
        </authorList>
    </citation>
    <scope>NUCLEOTIDE SEQUENCE [LARGE SCALE GENOMIC DNA]</scope>
    <source>
        <strain evidence="3">CCUG 37865</strain>
    </source>
</reference>
<keyword evidence="1" id="KW-1133">Transmembrane helix</keyword>
<accession>A0ABV8WZ38</accession>
<dbReference type="InterPro" id="IPR025238">
    <property type="entry name" value="DUF4184"/>
</dbReference>
<proteinExistence type="predicted"/>
<dbReference type="Pfam" id="PF13803">
    <property type="entry name" value="DUF4184"/>
    <property type="match status" value="1"/>
</dbReference>
<feature type="transmembrane region" description="Helical" evidence="1">
    <location>
        <begin position="151"/>
        <end position="170"/>
    </location>
</feature>